<dbReference type="AlphaFoldDB" id="A0A543C1J4"/>
<name>A0A543C1J4_9ACTN</name>
<dbReference type="Pfam" id="PF11716">
    <property type="entry name" value="MDMPI_N"/>
    <property type="match status" value="1"/>
</dbReference>
<dbReference type="InterPro" id="IPR034660">
    <property type="entry name" value="DinB/YfiT-like"/>
</dbReference>
<keyword evidence="4" id="KW-1185">Reference proteome</keyword>
<organism evidence="3 4">
    <name type="scientific">Actinoallomurus bryophytorum</name>
    <dbReference type="NCBI Taxonomy" id="1490222"/>
    <lineage>
        <taxon>Bacteria</taxon>
        <taxon>Bacillati</taxon>
        <taxon>Actinomycetota</taxon>
        <taxon>Actinomycetes</taxon>
        <taxon>Streptosporangiales</taxon>
        <taxon>Thermomonosporaceae</taxon>
        <taxon>Actinoallomurus</taxon>
    </lineage>
</organism>
<evidence type="ECO:0000313" key="3">
    <source>
        <dbReference type="EMBL" id="TQL90938.1"/>
    </source>
</evidence>
<proteinExistence type="predicted"/>
<reference evidence="3 4" key="1">
    <citation type="submission" date="2019-06" db="EMBL/GenBank/DDBJ databases">
        <title>Sequencing the genomes of 1000 actinobacteria strains.</title>
        <authorList>
            <person name="Klenk H.-P."/>
        </authorList>
    </citation>
    <scope>NUCLEOTIDE SEQUENCE [LARGE SCALE GENOMIC DNA]</scope>
    <source>
        <strain evidence="3 4">DSM 102200</strain>
    </source>
</reference>
<accession>A0A543C1J4</accession>
<dbReference type="Gene3D" id="1.20.120.450">
    <property type="entry name" value="dinb family like domain"/>
    <property type="match status" value="1"/>
</dbReference>
<gene>
    <name evidence="3" type="ORF">FB559_8257</name>
</gene>
<dbReference type="GO" id="GO:0046872">
    <property type="term" value="F:metal ion binding"/>
    <property type="evidence" value="ECO:0007669"/>
    <property type="project" value="InterPro"/>
</dbReference>
<comment type="caution">
    <text evidence="3">The sequence shown here is derived from an EMBL/GenBank/DDBJ whole genome shotgun (WGS) entry which is preliminary data.</text>
</comment>
<dbReference type="PANTHER" id="PTHR40758:SF1">
    <property type="entry name" value="CONSERVED PROTEIN"/>
    <property type="match status" value="1"/>
</dbReference>
<feature type="compositionally biased region" description="Polar residues" evidence="1">
    <location>
        <begin position="1"/>
        <end position="10"/>
    </location>
</feature>
<sequence>MSSTGTPSHTQHNEPTEKGNPMTDLNVELARRAIVEHTRRLAESATAAGPDAAVPTAPKWTVADLVEHVGQTQHWVAEIIERRITDPTQLPSEMAVLPADPREWQAWLSESARRVVNACSDDALDAPVFNPAGDERPGTRFWMSSLLNEAVVHGFDAADAAGRTADVDADVAAALIGNHLAMLTSPTWEMQRSESAHAIRGTGQTLQWLATDGTGAWFIERRPDGAAWQPGTRQADVTVTGPARSLLLTLTRRLPLTDRGATDISVDGDIDLVRHWLDNTAHASG</sequence>
<dbReference type="SUPFAM" id="SSF109854">
    <property type="entry name" value="DinB/YfiT-like putative metalloenzymes"/>
    <property type="match status" value="1"/>
</dbReference>
<dbReference type="EMBL" id="VFOZ01000002">
    <property type="protein sequence ID" value="TQL90938.1"/>
    <property type="molecule type" value="Genomic_DNA"/>
</dbReference>
<feature type="region of interest" description="Disordered" evidence="1">
    <location>
        <begin position="1"/>
        <end position="23"/>
    </location>
</feature>
<dbReference type="PANTHER" id="PTHR40758">
    <property type="entry name" value="CONSERVED PROTEIN"/>
    <property type="match status" value="1"/>
</dbReference>
<dbReference type="NCBIfam" id="TIGR03083">
    <property type="entry name" value="maleylpyruvate isomerase family mycothiol-dependent enzyme"/>
    <property type="match status" value="1"/>
</dbReference>
<evidence type="ECO:0000259" key="2">
    <source>
        <dbReference type="Pfam" id="PF11716"/>
    </source>
</evidence>
<dbReference type="Proteomes" id="UP000316096">
    <property type="component" value="Unassembled WGS sequence"/>
</dbReference>
<feature type="domain" description="Mycothiol-dependent maleylpyruvate isomerase metal-binding" evidence="2">
    <location>
        <begin position="32"/>
        <end position="158"/>
    </location>
</feature>
<evidence type="ECO:0000256" key="1">
    <source>
        <dbReference type="SAM" id="MobiDB-lite"/>
    </source>
</evidence>
<evidence type="ECO:0000313" key="4">
    <source>
        <dbReference type="Proteomes" id="UP000316096"/>
    </source>
</evidence>
<dbReference type="InterPro" id="IPR017517">
    <property type="entry name" value="Maleyloyr_isom"/>
</dbReference>
<dbReference type="InterPro" id="IPR024344">
    <property type="entry name" value="MDMPI_metal-binding"/>
</dbReference>
<dbReference type="GO" id="GO:0005886">
    <property type="term" value="C:plasma membrane"/>
    <property type="evidence" value="ECO:0007669"/>
    <property type="project" value="TreeGrafter"/>
</dbReference>
<protein>
    <submittedName>
        <fullName evidence="3">Uncharacterized protein (TIGR03083 family)</fullName>
    </submittedName>
</protein>